<keyword evidence="2 4" id="KW-0863">Zinc-finger</keyword>
<dbReference type="InterPro" id="IPR002893">
    <property type="entry name" value="Znf_MYND"/>
</dbReference>
<dbReference type="Pfam" id="PF01753">
    <property type="entry name" value="zf-MYND"/>
    <property type="match status" value="1"/>
</dbReference>
<gene>
    <name evidence="6" type="ORF">DFH07DRAFT_809819</name>
</gene>
<protein>
    <recommendedName>
        <fullName evidence="5">MYND-type domain-containing protein</fullName>
    </recommendedName>
</protein>
<dbReference type="AlphaFoldDB" id="A0AAD7JMJ0"/>
<evidence type="ECO:0000313" key="7">
    <source>
        <dbReference type="Proteomes" id="UP001215280"/>
    </source>
</evidence>
<keyword evidence="1" id="KW-0479">Metal-binding</keyword>
<evidence type="ECO:0000256" key="2">
    <source>
        <dbReference type="ARBA" id="ARBA00022771"/>
    </source>
</evidence>
<reference evidence="6" key="1">
    <citation type="submission" date="2023-03" db="EMBL/GenBank/DDBJ databases">
        <title>Massive genome expansion in bonnet fungi (Mycena s.s.) driven by repeated elements and novel gene families across ecological guilds.</title>
        <authorList>
            <consortium name="Lawrence Berkeley National Laboratory"/>
            <person name="Harder C.B."/>
            <person name="Miyauchi S."/>
            <person name="Viragh M."/>
            <person name="Kuo A."/>
            <person name="Thoen E."/>
            <person name="Andreopoulos B."/>
            <person name="Lu D."/>
            <person name="Skrede I."/>
            <person name="Drula E."/>
            <person name="Henrissat B."/>
            <person name="Morin E."/>
            <person name="Kohler A."/>
            <person name="Barry K."/>
            <person name="LaButti K."/>
            <person name="Morin E."/>
            <person name="Salamov A."/>
            <person name="Lipzen A."/>
            <person name="Mereny Z."/>
            <person name="Hegedus B."/>
            <person name="Baldrian P."/>
            <person name="Stursova M."/>
            <person name="Weitz H."/>
            <person name="Taylor A."/>
            <person name="Grigoriev I.V."/>
            <person name="Nagy L.G."/>
            <person name="Martin F."/>
            <person name="Kauserud H."/>
        </authorList>
    </citation>
    <scope>NUCLEOTIDE SEQUENCE</scope>
    <source>
        <strain evidence="6">CBHHK188m</strain>
    </source>
</reference>
<dbReference type="PROSITE" id="PS50865">
    <property type="entry name" value="ZF_MYND_2"/>
    <property type="match status" value="1"/>
</dbReference>
<dbReference type="GO" id="GO:0008270">
    <property type="term" value="F:zinc ion binding"/>
    <property type="evidence" value="ECO:0007669"/>
    <property type="project" value="UniProtKB-KW"/>
</dbReference>
<evidence type="ECO:0000313" key="6">
    <source>
        <dbReference type="EMBL" id="KAJ7766404.1"/>
    </source>
</evidence>
<dbReference type="Gene3D" id="6.10.140.2220">
    <property type="match status" value="1"/>
</dbReference>
<name>A0AAD7JMJ0_9AGAR</name>
<evidence type="ECO:0000256" key="3">
    <source>
        <dbReference type="ARBA" id="ARBA00022833"/>
    </source>
</evidence>
<evidence type="ECO:0000256" key="4">
    <source>
        <dbReference type="PROSITE-ProRule" id="PRU00134"/>
    </source>
</evidence>
<dbReference type="EMBL" id="JARJLG010000033">
    <property type="protein sequence ID" value="KAJ7766404.1"/>
    <property type="molecule type" value="Genomic_DNA"/>
</dbReference>
<proteinExistence type="predicted"/>
<sequence>MSPHPSLDLRNMYLLPRRLQKSALRAFRDGPNATLEDLFGISQTDTTEDPIPPVSFLPLYYNILWVAFAASPLTVLHALETMLQHSLIPDELLPDLWPEMWRCMTPQARYIAELSAEGLDICSLHLSIIRQLGLRDNRAGADPLIVSSPGMKGHLTLLWGHFLRDKDLWSNPSCTTDLSRLLTSFLDHPPHEDIIEAAGGTHLDVASLVIKQVHMITSVVSETGVREEHLGFLLFLRGQLVQSYHIGRALDVLDFLGPLKKLATVIWPTVITSPHIAVPLLDGCLPLIDNQLAIFPGPRESIDSRLLVLLARCGIADIGQEDNAITNILGGILPGTLTFYAVLSRVEKGLRRIDALDLTPGLRQSGIWNYWLAFRQLAEERLVMKSRFDEDHKFVMFCDNIECLRTAAPTDLRRCSRCRSASYCSFICQRKDWTAGEHRNVCRRPGSQDLEKPHLPARERAFLRYLLHHDYLKHMEDILDQQVEFFIEFGSEEPFYTQFNYIEGALSIEVLPTSQLISSCMSDEDSARGKHEIARLARSADRMQLHVAVIANAGFGRFICCPLRTVNAELPNTLSGLVMDRLEGEITDEEYDDRLKILGDKLIEQSLSIHQPIYSWIIPA</sequence>
<keyword evidence="7" id="KW-1185">Reference proteome</keyword>
<dbReference type="Proteomes" id="UP001215280">
    <property type="component" value="Unassembled WGS sequence"/>
</dbReference>
<keyword evidence="3" id="KW-0862">Zinc</keyword>
<accession>A0AAD7JMJ0</accession>
<organism evidence="6 7">
    <name type="scientific">Mycena maculata</name>
    <dbReference type="NCBI Taxonomy" id="230809"/>
    <lineage>
        <taxon>Eukaryota</taxon>
        <taxon>Fungi</taxon>
        <taxon>Dikarya</taxon>
        <taxon>Basidiomycota</taxon>
        <taxon>Agaricomycotina</taxon>
        <taxon>Agaricomycetes</taxon>
        <taxon>Agaricomycetidae</taxon>
        <taxon>Agaricales</taxon>
        <taxon>Marasmiineae</taxon>
        <taxon>Mycenaceae</taxon>
        <taxon>Mycena</taxon>
    </lineage>
</organism>
<evidence type="ECO:0000259" key="5">
    <source>
        <dbReference type="PROSITE" id="PS50865"/>
    </source>
</evidence>
<comment type="caution">
    <text evidence="6">The sequence shown here is derived from an EMBL/GenBank/DDBJ whole genome shotgun (WGS) entry which is preliminary data.</text>
</comment>
<dbReference type="SUPFAM" id="SSF144232">
    <property type="entry name" value="HIT/MYND zinc finger-like"/>
    <property type="match status" value="1"/>
</dbReference>
<evidence type="ECO:0000256" key="1">
    <source>
        <dbReference type="ARBA" id="ARBA00022723"/>
    </source>
</evidence>
<feature type="domain" description="MYND-type" evidence="5">
    <location>
        <begin position="400"/>
        <end position="442"/>
    </location>
</feature>